<dbReference type="Pfam" id="PF17651">
    <property type="entry name" value="Raco_middle"/>
    <property type="match status" value="1"/>
</dbReference>
<dbReference type="SUPFAM" id="SSF54292">
    <property type="entry name" value="2Fe-2S ferredoxin-like"/>
    <property type="match status" value="1"/>
</dbReference>
<dbReference type="InterPro" id="IPR027980">
    <property type="entry name" value="RACo_C"/>
</dbReference>
<dbReference type="InterPro" id="IPR052911">
    <property type="entry name" value="Corrinoid_activation_enz"/>
</dbReference>
<organism evidence="3 4">
    <name type="scientific">Ruthenibacterium lactatiformans</name>
    <dbReference type="NCBI Taxonomy" id="1550024"/>
    <lineage>
        <taxon>Bacteria</taxon>
        <taxon>Bacillati</taxon>
        <taxon>Bacillota</taxon>
        <taxon>Clostridia</taxon>
        <taxon>Eubacteriales</taxon>
        <taxon>Oscillospiraceae</taxon>
        <taxon>Ruthenibacterium</taxon>
    </lineage>
</organism>
<dbReference type="AlphaFoldDB" id="A0A6I2U386"/>
<reference evidence="3 4" key="1">
    <citation type="submission" date="2019-08" db="EMBL/GenBank/DDBJ databases">
        <title>In-depth cultivation of the pig gut microbiome towards novel bacterial diversity and tailored functional studies.</title>
        <authorList>
            <person name="Wylensek D."/>
            <person name="Hitch T.C.A."/>
            <person name="Clavel T."/>
        </authorList>
    </citation>
    <scope>NUCLEOTIDE SEQUENCE [LARGE SCALE GENOMIC DNA]</scope>
    <source>
        <strain evidence="3 4">WCA3-601-WT-6J</strain>
    </source>
</reference>
<dbReference type="CDD" id="cd00207">
    <property type="entry name" value="fer2"/>
    <property type="match status" value="1"/>
</dbReference>
<dbReference type="InterPro" id="IPR001041">
    <property type="entry name" value="2Fe-2S_ferredoxin-type"/>
</dbReference>
<dbReference type="SUPFAM" id="SSF53067">
    <property type="entry name" value="Actin-like ATPase domain"/>
    <property type="match status" value="1"/>
</dbReference>
<dbReference type="InterPro" id="IPR043129">
    <property type="entry name" value="ATPase_NBD"/>
</dbReference>
<dbReference type="GO" id="GO:0051536">
    <property type="term" value="F:iron-sulfur cluster binding"/>
    <property type="evidence" value="ECO:0007669"/>
    <property type="project" value="InterPro"/>
</dbReference>
<protein>
    <submittedName>
        <fullName evidence="3">DUF4445 domain-containing protein</fullName>
    </submittedName>
</protein>
<dbReference type="InterPro" id="IPR036010">
    <property type="entry name" value="2Fe-2S_ferredoxin-like_sf"/>
</dbReference>
<accession>A0A6I2U386</accession>
<dbReference type="PANTHER" id="PTHR42895">
    <property type="entry name" value="IRON-SULFUR CLUSTER-BINDING PROTEIN-RELATED"/>
    <property type="match status" value="1"/>
</dbReference>
<dbReference type="Pfam" id="PF14574">
    <property type="entry name" value="RACo_C_ter"/>
    <property type="match status" value="1"/>
</dbReference>
<dbReference type="Gene3D" id="3.10.20.30">
    <property type="match status" value="1"/>
</dbReference>
<evidence type="ECO:0000313" key="3">
    <source>
        <dbReference type="EMBL" id="MST90673.1"/>
    </source>
</evidence>
<dbReference type="Proteomes" id="UP000431913">
    <property type="component" value="Unassembled WGS sequence"/>
</dbReference>
<proteinExistence type="predicted"/>
<dbReference type="Gene3D" id="3.30.420.480">
    <property type="entry name" value="Domain of unknown function (DUF4445)"/>
    <property type="match status" value="1"/>
</dbReference>
<dbReference type="PANTHER" id="PTHR42895:SF2">
    <property type="entry name" value="IRON-SULFUR CLUSTER PROTEIN"/>
    <property type="match status" value="1"/>
</dbReference>
<comment type="caution">
    <text evidence="3">The sequence shown here is derived from an EMBL/GenBank/DDBJ whole genome shotgun (WGS) entry which is preliminary data.</text>
</comment>
<name>A0A6I2U386_9FIRM</name>
<gene>
    <name evidence="3" type="ORF">FYJ76_01750</name>
</gene>
<dbReference type="InterPro" id="IPR042259">
    <property type="entry name" value="Raco-like_middle_sf"/>
</dbReference>
<evidence type="ECO:0000313" key="4">
    <source>
        <dbReference type="Proteomes" id="UP000431913"/>
    </source>
</evidence>
<dbReference type="InterPro" id="IPR041414">
    <property type="entry name" value="Raco-like_middle"/>
</dbReference>
<feature type="domain" description="RACo C-terminal" evidence="1">
    <location>
        <begin position="287"/>
        <end position="511"/>
    </location>
</feature>
<sequence length="511" mass="52060">MSAGGRQSTVGGNALAKVSVNGTHLEAQMGALLSSVILPHHALEMPCAGYGRCGKCRVVARGALSALSDAEREHLSPQDISRGVRLACCARVEGDCTVTLEGAAASQIRLAGEMPDFVHDPIFSVCGAAVDIGTTTLASCLYGPDGTLLAQASAPNPQAGWGADVISRIEAALHGSGDALAASVRAGVRALVLEMAASAHISAEAVDALVITGNTAMLYLLTQTDPDCLSHAPFAASRLFGETLAAGELGLPCPHAQVYLPRCMSAFVGADITTALLASGICSKPDTRMLVDIGTNGEIALWHRGQLSCCSTAAGPAFEGAGLSMGMAGKTGAVDHVRVQDGALQAHVIGGGAPKGICGSGVIDALACLLELEQLDETGLLEQDPAPVAPPVCLTQKDVRMVQLAKSAICAGLRTLLRVEGLCGADAAELAVAGGFGSYLDVDSAGHIGLLPEELVPRVRVLGNAALSGAAMLLLNRGFIPRSEALAAGARTVDLSTSAEFMNAYTEGMFF</sequence>
<dbReference type="InterPro" id="IPR012675">
    <property type="entry name" value="Beta-grasp_dom_sf"/>
</dbReference>
<feature type="domain" description="RACo-like middle region" evidence="2">
    <location>
        <begin position="126"/>
        <end position="281"/>
    </location>
</feature>
<evidence type="ECO:0000259" key="2">
    <source>
        <dbReference type="Pfam" id="PF17651"/>
    </source>
</evidence>
<evidence type="ECO:0000259" key="1">
    <source>
        <dbReference type="Pfam" id="PF14574"/>
    </source>
</evidence>
<dbReference type="EMBL" id="VUNJ01000001">
    <property type="protein sequence ID" value="MST90673.1"/>
    <property type="molecule type" value="Genomic_DNA"/>
</dbReference>